<evidence type="ECO:0000256" key="2">
    <source>
        <dbReference type="ARBA" id="ARBA00023315"/>
    </source>
</evidence>
<dbReference type="PANTHER" id="PTHR10545">
    <property type="entry name" value="DIAMINE N-ACETYLTRANSFERASE"/>
    <property type="match status" value="1"/>
</dbReference>
<keyword evidence="1" id="KW-0808">Transferase</keyword>
<accession>A0AAU7W9I5</accession>
<dbReference type="AlphaFoldDB" id="A0AAU7W9I5"/>
<reference evidence="4" key="1">
    <citation type="submission" date="2024-05" db="EMBL/GenBank/DDBJ databases">
        <authorList>
            <person name="Yu L."/>
        </authorList>
    </citation>
    <scope>NUCLEOTIDE SEQUENCE</scope>
    <source>
        <strain evidence="4">G08B096</strain>
    </source>
</reference>
<dbReference type="RefSeq" id="WP_350349554.1">
    <property type="nucleotide sequence ID" value="NZ_CP158374.1"/>
</dbReference>
<evidence type="ECO:0000256" key="1">
    <source>
        <dbReference type="ARBA" id="ARBA00022679"/>
    </source>
</evidence>
<dbReference type="PROSITE" id="PS51186">
    <property type="entry name" value="GNAT"/>
    <property type="match status" value="1"/>
</dbReference>
<protein>
    <submittedName>
        <fullName evidence="4">GNAT family N-acetyltransferase</fullName>
    </submittedName>
</protein>
<dbReference type="InterPro" id="IPR051016">
    <property type="entry name" value="Diverse_Substrate_AcTransf"/>
</dbReference>
<dbReference type="PANTHER" id="PTHR10545:SF29">
    <property type="entry name" value="GH14572P-RELATED"/>
    <property type="match status" value="1"/>
</dbReference>
<dbReference type="EMBL" id="CP158374">
    <property type="protein sequence ID" value="XBX83552.1"/>
    <property type="molecule type" value="Genomic_DNA"/>
</dbReference>
<dbReference type="Gene3D" id="3.40.630.30">
    <property type="match status" value="1"/>
</dbReference>
<dbReference type="SUPFAM" id="SSF55729">
    <property type="entry name" value="Acyl-CoA N-acyltransferases (Nat)"/>
    <property type="match status" value="1"/>
</dbReference>
<evidence type="ECO:0000313" key="4">
    <source>
        <dbReference type="EMBL" id="XBX83552.1"/>
    </source>
</evidence>
<keyword evidence="2" id="KW-0012">Acyltransferase</keyword>
<name>A0AAU7W9I5_9MICO</name>
<gene>
    <name evidence="4" type="ORF">ABIQ69_06485</name>
</gene>
<organism evidence="4">
    <name type="scientific">Agromyces sp. G08B096</name>
    <dbReference type="NCBI Taxonomy" id="3156399"/>
    <lineage>
        <taxon>Bacteria</taxon>
        <taxon>Bacillati</taxon>
        <taxon>Actinomycetota</taxon>
        <taxon>Actinomycetes</taxon>
        <taxon>Micrococcales</taxon>
        <taxon>Microbacteriaceae</taxon>
        <taxon>Agromyces</taxon>
    </lineage>
</organism>
<dbReference type="InterPro" id="IPR000182">
    <property type="entry name" value="GNAT_dom"/>
</dbReference>
<sequence length="161" mass="18001">MTPARERRGIREVERADLPGLIELIHDHAAFERAPRPTTTLPALERLLFEPSPRLYGFVALADGQLIGYATCSREASTWAAGEYLHLDCLYLRPEARGRGVGQRLVDAAVDLAAAQGLGELQWQTPEWNVDAIRFYDRLDAASSGKRRYRLDVRQRGAGVD</sequence>
<dbReference type="InterPro" id="IPR016181">
    <property type="entry name" value="Acyl_CoA_acyltransferase"/>
</dbReference>
<dbReference type="GO" id="GO:0008080">
    <property type="term" value="F:N-acetyltransferase activity"/>
    <property type="evidence" value="ECO:0007669"/>
    <property type="project" value="UniProtKB-ARBA"/>
</dbReference>
<evidence type="ECO:0000259" key="3">
    <source>
        <dbReference type="PROSITE" id="PS51186"/>
    </source>
</evidence>
<proteinExistence type="predicted"/>
<dbReference type="CDD" id="cd04301">
    <property type="entry name" value="NAT_SF"/>
    <property type="match status" value="1"/>
</dbReference>
<feature type="domain" description="N-acetyltransferase" evidence="3">
    <location>
        <begin position="8"/>
        <end position="161"/>
    </location>
</feature>
<dbReference type="Pfam" id="PF00583">
    <property type="entry name" value="Acetyltransf_1"/>
    <property type="match status" value="1"/>
</dbReference>